<keyword evidence="3" id="KW-1185">Reference proteome</keyword>
<evidence type="ECO:0000256" key="1">
    <source>
        <dbReference type="SAM" id="MobiDB-lite"/>
    </source>
</evidence>
<reference evidence="2 3" key="1">
    <citation type="journal article" date="2023" name="Nat. Commun.">
        <title>Origin of minicircular mitochondrial genomes in red algae.</title>
        <authorList>
            <person name="Lee Y."/>
            <person name="Cho C.H."/>
            <person name="Lee Y.M."/>
            <person name="Park S.I."/>
            <person name="Yang J.H."/>
            <person name="West J.A."/>
            <person name="Bhattacharya D."/>
            <person name="Yoon H.S."/>
        </authorList>
    </citation>
    <scope>NUCLEOTIDE SEQUENCE [LARGE SCALE GENOMIC DNA]</scope>
    <source>
        <strain evidence="2 3">CCMP1338</strain>
        <tissue evidence="2">Whole cell</tissue>
    </source>
</reference>
<feature type="compositionally biased region" description="Low complexity" evidence="1">
    <location>
        <begin position="15"/>
        <end position="29"/>
    </location>
</feature>
<dbReference type="Proteomes" id="UP001157974">
    <property type="component" value="Unassembled WGS sequence"/>
</dbReference>
<evidence type="ECO:0000313" key="2">
    <source>
        <dbReference type="EMBL" id="KAJ8906225.1"/>
    </source>
</evidence>
<protein>
    <submittedName>
        <fullName evidence="2">Uncharacterized protein</fullName>
    </submittedName>
</protein>
<accession>A0AAV8UUI4</accession>
<organism evidence="2 3">
    <name type="scientific">Rhodosorus marinus</name>
    <dbReference type="NCBI Taxonomy" id="101924"/>
    <lineage>
        <taxon>Eukaryota</taxon>
        <taxon>Rhodophyta</taxon>
        <taxon>Stylonematophyceae</taxon>
        <taxon>Stylonematales</taxon>
        <taxon>Stylonemataceae</taxon>
        <taxon>Rhodosorus</taxon>
    </lineage>
</organism>
<dbReference type="EMBL" id="JAMWBK010000004">
    <property type="protein sequence ID" value="KAJ8906225.1"/>
    <property type="molecule type" value="Genomic_DNA"/>
</dbReference>
<name>A0AAV8UUI4_9RHOD</name>
<feature type="compositionally biased region" description="Basic and acidic residues" evidence="1">
    <location>
        <begin position="91"/>
        <end position="101"/>
    </location>
</feature>
<dbReference type="AlphaFoldDB" id="A0AAV8UUI4"/>
<evidence type="ECO:0000313" key="3">
    <source>
        <dbReference type="Proteomes" id="UP001157974"/>
    </source>
</evidence>
<feature type="region of interest" description="Disordered" evidence="1">
    <location>
        <begin position="1"/>
        <end position="107"/>
    </location>
</feature>
<sequence>MAAEVDAASNRKSKSFFGSRRSSTFLGRFPGEKDSKAELNKDKTRESLNAERLTKSSSRYSNSRRSTRESSLHVSLNASEVAKQNAGQEGPKQKPDAHAEAFRSLFP</sequence>
<comment type="caution">
    <text evidence="2">The sequence shown here is derived from an EMBL/GenBank/DDBJ whole genome shotgun (WGS) entry which is preliminary data.</text>
</comment>
<proteinExistence type="predicted"/>
<feature type="compositionally biased region" description="Basic and acidic residues" evidence="1">
    <location>
        <begin position="30"/>
        <end position="54"/>
    </location>
</feature>
<gene>
    <name evidence="2" type="ORF">NDN08_002719</name>
</gene>